<feature type="compositionally biased region" description="Basic and acidic residues" evidence="2">
    <location>
        <begin position="498"/>
        <end position="508"/>
    </location>
</feature>
<proteinExistence type="predicted"/>
<evidence type="ECO:0000313" key="4">
    <source>
        <dbReference type="EMBL" id="KAG0556780.1"/>
    </source>
</evidence>
<comment type="caution">
    <text evidence="4">The sequence shown here is derived from an EMBL/GenBank/DDBJ whole genome shotgun (WGS) entry which is preliminary data.</text>
</comment>
<dbReference type="Gene3D" id="3.30.40.10">
    <property type="entry name" value="Zinc/RING finger domain, C3HC4 (zinc finger)"/>
    <property type="match status" value="2"/>
</dbReference>
<dbReference type="InterPro" id="IPR013083">
    <property type="entry name" value="Znf_RING/FYVE/PHD"/>
</dbReference>
<name>A0A8T0GCP5_CERPU</name>
<dbReference type="Pfam" id="PF13920">
    <property type="entry name" value="zf-C3HC4_3"/>
    <property type="match status" value="1"/>
</dbReference>
<feature type="domain" description="RING-type" evidence="3">
    <location>
        <begin position="546"/>
        <end position="581"/>
    </location>
</feature>
<gene>
    <name evidence="4" type="ORF">KC19_11G078700</name>
</gene>
<feature type="region of interest" description="Disordered" evidence="2">
    <location>
        <begin position="460"/>
        <end position="510"/>
    </location>
</feature>
<feature type="compositionally biased region" description="Polar residues" evidence="2">
    <location>
        <begin position="477"/>
        <end position="497"/>
    </location>
</feature>
<keyword evidence="5" id="KW-1185">Reference proteome</keyword>
<accession>A0A8T0GCP5</accession>
<keyword evidence="1" id="KW-0863">Zinc-finger</keyword>
<feature type="region of interest" description="Disordered" evidence="2">
    <location>
        <begin position="672"/>
        <end position="719"/>
    </location>
</feature>
<dbReference type="EMBL" id="CM026432">
    <property type="protein sequence ID" value="KAG0556780.1"/>
    <property type="molecule type" value="Genomic_DNA"/>
</dbReference>
<feature type="region of interest" description="Disordered" evidence="2">
    <location>
        <begin position="593"/>
        <end position="658"/>
    </location>
</feature>
<feature type="compositionally biased region" description="Basic and acidic residues" evidence="2">
    <location>
        <begin position="676"/>
        <end position="696"/>
    </location>
</feature>
<feature type="region of interest" description="Disordered" evidence="2">
    <location>
        <begin position="734"/>
        <end position="820"/>
    </location>
</feature>
<protein>
    <recommendedName>
        <fullName evidence="3">RING-type domain-containing protein</fullName>
    </recommendedName>
</protein>
<feature type="compositionally biased region" description="Basic and acidic residues" evidence="2">
    <location>
        <begin position="126"/>
        <end position="137"/>
    </location>
</feature>
<dbReference type="PROSITE" id="PS50089">
    <property type="entry name" value="ZF_RING_2"/>
    <property type="match status" value="1"/>
</dbReference>
<evidence type="ECO:0000256" key="1">
    <source>
        <dbReference type="PROSITE-ProRule" id="PRU00175"/>
    </source>
</evidence>
<dbReference type="AlphaFoldDB" id="A0A8T0GCP5"/>
<dbReference type="SMART" id="SM00184">
    <property type="entry name" value="RING"/>
    <property type="match status" value="2"/>
</dbReference>
<dbReference type="GO" id="GO:0008270">
    <property type="term" value="F:zinc ion binding"/>
    <property type="evidence" value="ECO:0007669"/>
    <property type="project" value="UniProtKB-KW"/>
</dbReference>
<organism evidence="4 5">
    <name type="scientific">Ceratodon purpureus</name>
    <name type="common">Fire moss</name>
    <name type="synonym">Dicranum purpureum</name>
    <dbReference type="NCBI Taxonomy" id="3225"/>
    <lineage>
        <taxon>Eukaryota</taxon>
        <taxon>Viridiplantae</taxon>
        <taxon>Streptophyta</taxon>
        <taxon>Embryophyta</taxon>
        <taxon>Bryophyta</taxon>
        <taxon>Bryophytina</taxon>
        <taxon>Bryopsida</taxon>
        <taxon>Dicranidae</taxon>
        <taxon>Pseudoditrichales</taxon>
        <taxon>Ditrichaceae</taxon>
        <taxon>Ceratodon</taxon>
    </lineage>
</organism>
<evidence type="ECO:0000259" key="3">
    <source>
        <dbReference type="PROSITE" id="PS50089"/>
    </source>
</evidence>
<feature type="compositionally biased region" description="Polar residues" evidence="2">
    <location>
        <begin position="605"/>
        <end position="619"/>
    </location>
</feature>
<evidence type="ECO:0000313" key="5">
    <source>
        <dbReference type="Proteomes" id="UP000822688"/>
    </source>
</evidence>
<reference evidence="4 5" key="1">
    <citation type="submission" date="2020-06" db="EMBL/GenBank/DDBJ databases">
        <title>WGS assembly of Ceratodon purpureus strain R40.</title>
        <authorList>
            <person name="Carey S.B."/>
            <person name="Jenkins J."/>
            <person name="Shu S."/>
            <person name="Lovell J.T."/>
            <person name="Sreedasyam A."/>
            <person name="Maumus F."/>
            <person name="Tiley G.P."/>
            <person name="Fernandez-Pozo N."/>
            <person name="Barry K."/>
            <person name="Chen C."/>
            <person name="Wang M."/>
            <person name="Lipzen A."/>
            <person name="Daum C."/>
            <person name="Saski C.A."/>
            <person name="Payton A.C."/>
            <person name="Mcbreen J.C."/>
            <person name="Conrad R.E."/>
            <person name="Kollar L.M."/>
            <person name="Olsson S."/>
            <person name="Huttunen S."/>
            <person name="Landis J.B."/>
            <person name="Wickett N.J."/>
            <person name="Johnson M.G."/>
            <person name="Rensing S.A."/>
            <person name="Grimwood J."/>
            <person name="Schmutz J."/>
            <person name="Mcdaniel S.F."/>
        </authorList>
    </citation>
    <scope>NUCLEOTIDE SEQUENCE [LARGE SCALE GENOMIC DNA]</scope>
    <source>
        <strain evidence="4 5">R40</strain>
    </source>
</reference>
<keyword evidence="1" id="KW-0862">Zinc</keyword>
<sequence>MLSSIAMHLPPTMESRARFLCEGLPTGDVIVGEIREDVPETMVVSYFGKKSSKSGWDYRGHTTAVEQAAIRDLYFRVYDSPEPPNKEISLSFARGLISMSLGKRVNWAQFSEDRRKVREALRKKAEARREKRLREGENGDEGSPAVLGKKRLSAGCPQLGFPETLLLTPKSEEALEGGAMVKKPHNRAGRHGVAPTWLPEEVEGLTKVISSTKELLVEGTLRLDQSREELVSVEDRLRRTKLLRSDRKAMLSESNSQLVRLGEQEKELRSTLDLKALRLRELELYDDPISREELKPVADEVSRVNAEVESILFKKGLEESTIRMYVSAIAGCEDTVLEMEATKSEKAAKHMACESRVESLKLILSAMEEQLCRMRAGEGAAFFPLPLEGCPQSPIAVTHTINACPVCSLWFSCYDFQSLGCGHTYHPYCLYEHAQRNSTCAVEKCQQPFGARSLQAIGIRPAETTAVPKRPSEKPRTTSSNDISQSVTGSGCEPNSSWEKEPPIHESQESIQMPTAAKLLPKNKSCEDLPTYEVIAAEDKAPALGCTLCHMKEAAVYIKPCGHDSFCLICTQGLEYCPICRVKSTGWGKINQKGKPNPFAPVGGNPQNASTKVHLSSTPLEGEGAGMLSVDAAKEPREEPEEEPEEAGYGTSDSEEFGTKWCSDDVFLQGGSRSQEAIDAHEDSERSADHEEDRGVQGEAEMEDDEDVPKHMGTVPTKKSMKRFAAVSDLVAADPPASATKRRIDPPVSLPAKKAGPECGEAPAKKRGVGRPAGKAGSRLNLPSGASSASKDRSVGRGNHALRAAGRKRDIKEIIPAKFR</sequence>
<dbReference type="SUPFAM" id="SSF57850">
    <property type="entry name" value="RING/U-box"/>
    <property type="match status" value="2"/>
</dbReference>
<dbReference type="Proteomes" id="UP000822688">
    <property type="component" value="Chromosome 11"/>
</dbReference>
<feature type="region of interest" description="Disordered" evidence="2">
    <location>
        <begin position="126"/>
        <end position="146"/>
    </location>
</feature>
<evidence type="ECO:0000256" key="2">
    <source>
        <dbReference type="SAM" id="MobiDB-lite"/>
    </source>
</evidence>
<keyword evidence="1" id="KW-0479">Metal-binding</keyword>
<dbReference type="InterPro" id="IPR001841">
    <property type="entry name" value="Znf_RING"/>
</dbReference>
<feature type="compositionally biased region" description="Basic and acidic residues" evidence="2">
    <location>
        <begin position="807"/>
        <end position="820"/>
    </location>
</feature>